<dbReference type="GO" id="GO:0000978">
    <property type="term" value="F:RNA polymerase II cis-regulatory region sequence-specific DNA binding"/>
    <property type="evidence" value="ECO:0007669"/>
    <property type="project" value="TreeGrafter"/>
</dbReference>
<evidence type="ECO:0000259" key="8">
    <source>
        <dbReference type="SMART" id="SM00338"/>
    </source>
</evidence>
<dbReference type="EMBL" id="CAJPEX010001704">
    <property type="protein sequence ID" value="CAG0919760.1"/>
    <property type="molecule type" value="Genomic_DNA"/>
</dbReference>
<dbReference type="GO" id="GO:0005634">
    <property type="term" value="C:nucleus"/>
    <property type="evidence" value="ECO:0007669"/>
    <property type="project" value="UniProtKB-SubCell"/>
</dbReference>
<evidence type="ECO:0000256" key="6">
    <source>
        <dbReference type="SAM" id="Coils"/>
    </source>
</evidence>
<dbReference type="Pfam" id="PF07716">
    <property type="entry name" value="bZIP_2"/>
    <property type="match status" value="1"/>
</dbReference>
<evidence type="ECO:0000313" key="10">
    <source>
        <dbReference type="Proteomes" id="UP000678499"/>
    </source>
</evidence>
<dbReference type="SMART" id="SM00338">
    <property type="entry name" value="BRLZ"/>
    <property type="match status" value="1"/>
</dbReference>
<keyword evidence="4" id="KW-0804">Transcription</keyword>
<keyword evidence="6" id="KW-0175">Coiled coil</keyword>
<feature type="region of interest" description="Disordered" evidence="7">
    <location>
        <begin position="180"/>
        <end position="268"/>
    </location>
</feature>
<dbReference type="CDD" id="cd14695">
    <property type="entry name" value="bZIP_HLF"/>
    <property type="match status" value="1"/>
</dbReference>
<protein>
    <recommendedName>
        <fullName evidence="8">BZIP domain-containing protein</fullName>
    </recommendedName>
</protein>
<dbReference type="SUPFAM" id="SSF57959">
    <property type="entry name" value="Leucine zipper domain"/>
    <property type="match status" value="1"/>
</dbReference>
<feature type="region of interest" description="Disordered" evidence="7">
    <location>
        <begin position="106"/>
        <end position="148"/>
    </location>
</feature>
<evidence type="ECO:0000256" key="7">
    <source>
        <dbReference type="SAM" id="MobiDB-lite"/>
    </source>
</evidence>
<reference evidence="9" key="1">
    <citation type="submission" date="2020-11" db="EMBL/GenBank/DDBJ databases">
        <authorList>
            <person name="Tran Van P."/>
        </authorList>
    </citation>
    <scope>NUCLEOTIDE SEQUENCE</scope>
</reference>
<feature type="compositionally biased region" description="Low complexity" evidence="7">
    <location>
        <begin position="227"/>
        <end position="242"/>
    </location>
</feature>
<dbReference type="Gene3D" id="1.20.5.170">
    <property type="match status" value="1"/>
</dbReference>
<feature type="domain" description="BZIP" evidence="8">
    <location>
        <begin position="267"/>
        <end position="332"/>
    </location>
</feature>
<keyword evidence="5" id="KW-0539">Nucleus</keyword>
<dbReference type="PANTHER" id="PTHR11988:SF27">
    <property type="entry name" value="GH27708P"/>
    <property type="match status" value="1"/>
</dbReference>
<dbReference type="InterPro" id="IPR046347">
    <property type="entry name" value="bZIP_sf"/>
</dbReference>
<keyword evidence="2" id="KW-0805">Transcription regulation</keyword>
<keyword evidence="10" id="KW-1185">Reference proteome</keyword>
<comment type="subcellular location">
    <subcellularLocation>
        <location evidence="1">Nucleus</location>
    </subcellularLocation>
</comment>
<feature type="coiled-coil region" evidence="6">
    <location>
        <begin position="309"/>
        <end position="336"/>
    </location>
</feature>
<feature type="compositionally biased region" description="Low complexity" evidence="7">
    <location>
        <begin position="109"/>
        <end position="125"/>
    </location>
</feature>
<dbReference type="GO" id="GO:0000981">
    <property type="term" value="F:DNA-binding transcription factor activity, RNA polymerase II-specific"/>
    <property type="evidence" value="ECO:0007669"/>
    <property type="project" value="TreeGrafter"/>
</dbReference>
<evidence type="ECO:0000256" key="2">
    <source>
        <dbReference type="ARBA" id="ARBA00023015"/>
    </source>
</evidence>
<accession>A0A7R9BT03</accession>
<evidence type="ECO:0000256" key="5">
    <source>
        <dbReference type="ARBA" id="ARBA00023242"/>
    </source>
</evidence>
<dbReference type="Proteomes" id="UP000678499">
    <property type="component" value="Unassembled WGS sequence"/>
</dbReference>
<organism evidence="9">
    <name type="scientific">Notodromas monacha</name>
    <dbReference type="NCBI Taxonomy" id="399045"/>
    <lineage>
        <taxon>Eukaryota</taxon>
        <taxon>Metazoa</taxon>
        <taxon>Ecdysozoa</taxon>
        <taxon>Arthropoda</taxon>
        <taxon>Crustacea</taxon>
        <taxon>Oligostraca</taxon>
        <taxon>Ostracoda</taxon>
        <taxon>Podocopa</taxon>
        <taxon>Podocopida</taxon>
        <taxon>Cypridocopina</taxon>
        <taxon>Cypridoidea</taxon>
        <taxon>Cyprididae</taxon>
        <taxon>Notodromas</taxon>
    </lineage>
</organism>
<evidence type="ECO:0000313" key="9">
    <source>
        <dbReference type="EMBL" id="CAD7279608.1"/>
    </source>
</evidence>
<dbReference type="InterPro" id="IPR004827">
    <property type="entry name" value="bZIP"/>
</dbReference>
<dbReference type="InterPro" id="IPR040223">
    <property type="entry name" value="PAR_bZIP"/>
</dbReference>
<dbReference type="EMBL" id="OA883741">
    <property type="protein sequence ID" value="CAD7279608.1"/>
    <property type="molecule type" value="Genomic_DNA"/>
</dbReference>
<sequence length="340" mass="38038">MTDYQFHSSDCPVWHPDKFDANVASRCWCQRYSNLVDWNVSLGNLSPAETDGLKKDLFDEKNREIKPPALQTDAFLCSSLWSTEELKDQGVNLDLLWKKLDEVTGSVETSSSSSNNNATNTSTSADVNDCKMTLPFPSSESSPYLSPAVSRSPLDVEALVSLPDGDLSSASPLALDTLLFENNDDNNSSSGSGEPPPTVEKKTPKRRGRPPGRTNKETKSPRKRMPSFTDSVSSDSFDPSGFVITPDDLKPVPITKKSKKKLTPEEAKDDKYWARRKKNNMAAKRSRDIRRIKENQIAIHASFLETQVNSKMKAELEELRAENETLRRKLEAYEMSGLKR</sequence>
<gene>
    <name evidence="9" type="ORF">NMOB1V02_LOCUS7277</name>
</gene>
<evidence type="ECO:0000256" key="3">
    <source>
        <dbReference type="ARBA" id="ARBA00023125"/>
    </source>
</evidence>
<dbReference type="OrthoDB" id="6022300at2759"/>
<proteinExistence type="predicted"/>
<dbReference type="PANTHER" id="PTHR11988">
    <property type="entry name" value="THYROTROPH EMBRYONIC FACTOR RELATED"/>
    <property type="match status" value="1"/>
</dbReference>
<evidence type="ECO:0000256" key="1">
    <source>
        <dbReference type="ARBA" id="ARBA00004123"/>
    </source>
</evidence>
<dbReference type="AlphaFoldDB" id="A0A7R9BT03"/>
<name>A0A7R9BT03_9CRUS</name>
<evidence type="ECO:0000256" key="4">
    <source>
        <dbReference type="ARBA" id="ARBA00023163"/>
    </source>
</evidence>
<keyword evidence="3" id="KW-0238">DNA-binding</keyword>